<evidence type="ECO:0000259" key="5">
    <source>
        <dbReference type="PROSITE" id="PS50893"/>
    </source>
</evidence>
<keyword evidence="3" id="KW-0547">Nucleotide-binding</keyword>
<dbReference type="SMART" id="SM00382">
    <property type="entry name" value="AAA"/>
    <property type="match status" value="1"/>
</dbReference>
<dbReference type="GO" id="GO:0005524">
    <property type="term" value="F:ATP binding"/>
    <property type="evidence" value="ECO:0007669"/>
    <property type="project" value="UniProtKB-KW"/>
</dbReference>
<protein>
    <submittedName>
        <fullName evidence="6">ATP-binding cassette domain-containing protein</fullName>
    </submittedName>
</protein>
<dbReference type="PANTHER" id="PTHR43869:SF1">
    <property type="entry name" value="GLYCINE BETAINE_PROLINE BETAINE TRANSPORT SYSTEM ATP-BINDING PROTEIN PROV"/>
    <property type="match status" value="1"/>
</dbReference>
<dbReference type="InterPro" id="IPR051921">
    <property type="entry name" value="ABC_osmolyte_uptake_ATP-bind"/>
</dbReference>
<organism evidence="6 7">
    <name type="scientific">Aerophobetes bacterium</name>
    <dbReference type="NCBI Taxonomy" id="2030807"/>
    <lineage>
        <taxon>Bacteria</taxon>
        <taxon>Candidatus Aerophobota</taxon>
    </lineage>
</organism>
<evidence type="ECO:0000256" key="3">
    <source>
        <dbReference type="ARBA" id="ARBA00022741"/>
    </source>
</evidence>
<evidence type="ECO:0000313" key="6">
    <source>
        <dbReference type="EMBL" id="TET30939.1"/>
    </source>
</evidence>
<dbReference type="PROSITE" id="PS50893">
    <property type="entry name" value="ABC_TRANSPORTER_2"/>
    <property type="match status" value="1"/>
</dbReference>
<sequence>MMIRIENLYKIYGKHPEKAMELLKKGLTKEQIKEKTGEVVAIQDVSFEVKRGEIFVLMGLSGSGKSTLLRCINRLVEATSGKVYIEDGDVVKMDKNDLMMLRRKKIGMVFQSFALLPFRTVFDNVKLGLEIDGLGENEIKNKVMEALEIVGLEGWRDSYPDELSGGMQQRVGTARVIATGQEILLMDEPFGALDPLIRRMNQDELLELEKRIHKTIIFVTHDLAEAVKMGDRIAIMNPEGKIVQIGTSSDIVNHPADNYVRDFTRDMVRFFAVGRKKKAPDNL</sequence>
<comment type="caution">
    <text evidence="6">The sequence shown here is derived from an EMBL/GenBank/DDBJ whole genome shotgun (WGS) entry which is preliminary data.</text>
</comment>
<dbReference type="NCBIfam" id="TIGR01186">
    <property type="entry name" value="proV"/>
    <property type="match status" value="1"/>
</dbReference>
<comment type="similarity">
    <text evidence="1">Belongs to the ABC transporter superfamily.</text>
</comment>
<dbReference type="InterPro" id="IPR027417">
    <property type="entry name" value="P-loop_NTPase"/>
</dbReference>
<dbReference type="InterPro" id="IPR003593">
    <property type="entry name" value="AAA+_ATPase"/>
</dbReference>
<dbReference type="AlphaFoldDB" id="A0A523TM01"/>
<name>A0A523TM01_UNCAE</name>
<dbReference type="Proteomes" id="UP000316517">
    <property type="component" value="Unassembled WGS sequence"/>
</dbReference>
<dbReference type="GO" id="GO:0016887">
    <property type="term" value="F:ATP hydrolysis activity"/>
    <property type="evidence" value="ECO:0007669"/>
    <property type="project" value="InterPro"/>
</dbReference>
<dbReference type="InterPro" id="IPR003439">
    <property type="entry name" value="ABC_transporter-like_ATP-bd"/>
</dbReference>
<dbReference type="Gene3D" id="3.40.50.300">
    <property type="entry name" value="P-loop containing nucleotide triphosphate hydrolases"/>
    <property type="match status" value="1"/>
</dbReference>
<accession>A0A523TM01</accession>
<evidence type="ECO:0000256" key="4">
    <source>
        <dbReference type="ARBA" id="ARBA00022840"/>
    </source>
</evidence>
<evidence type="ECO:0000313" key="7">
    <source>
        <dbReference type="Proteomes" id="UP000316517"/>
    </source>
</evidence>
<dbReference type="InterPro" id="IPR005892">
    <property type="entry name" value="Gly-betaine_transp_ATP-bd"/>
</dbReference>
<reference evidence="6 7" key="1">
    <citation type="submission" date="2019-03" db="EMBL/GenBank/DDBJ databases">
        <title>Metabolic potential of uncultured bacteria and archaea associated with petroleum seepage in deep-sea sediments.</title>
        <authorList>
            <person name="Dong X."/>
            <person name="Hubert C."/>
        </authorList>
    </citation>
    <scope>NUCLEOTIDE SEQUENCE [LARGE SCALE GENOMIC DNA]</scope>
    <source>
        <strain evidence="6">E44_bin3</strain>
    </source>
</reference>
<keyword evidence="2" id="KW-0813">Transport</keyword>
<dbReference type="Pfam" id="PF00005">
    <property type="entry name" value="ABC_tran"/>
    <property type="match status" value="1"/>
</dbReference>
<evidence type="ECO:0000256" key="1">
    <source>
        <dbReference type="ARBA" id="ARBA00005417"/>
    </source>
</evidence>
<gene>
    <name evidence="6" type="ORF">E3J68_00140</name>
</gene>
<dbReference type="GO" id="GO:0031460">
    <property type="term" value="P:glycine betaine transport"/>
    <property type="evidence" value="ECO:0007669"/>
    <property type="project" value="InterPro"/>
</dbReference>
<dbReference type="SUPFAM" id="SSF52540">
    <property type="entry name" value="P-loop containing nucleoside triphosphate hydrolases"/>
    <property type="match status" value="1"/>
</dbReference>
<dbReference type="FunFam" id="3.40.50.300:FF:000201">
    <property type="entry name" value="Glycine betaine/L-proline ABC transporter ATP-binding protein"/>
    <property type="match status" value="1"/>
</dbReference>
<proteinExistence type="inferred from homology"/>
<feature type="domain" description="ABC transporter" evidence="5">
    <location>
        <begin position="3"/>
        <end position="264"/>
    </location>
</feature>
<dbReference type="GO" id="GO:0006970">
    <property type="term" value="P:response to osmotic stress"/>
    <property type="evidence" value="ECO:0007669"/>
    <property type="project" value="UniProtKB-ARBA"/>
</dbReference>
<dbReference type="PANTHER" id="PTHR43869">
    <property type="entry name" value="GLYCINE BETAINE/PROLINE BETAINE TRANSPORT SYSTEM ATP-BINDING PROTEIN PROV"/>
    <property type="match status" value="1"/>
</dbReference>
<keyword evidence="4 6" id="KW-0067">ATP-binding</keyword>
<dbReference type="EMBL" id="SOJT01000008">
    <property type="protein sequence ID" value="TET30939.1"/>
    <property type="molecule type" value="Genomic_DNA"/>
</dbReference>
<dbReference type="CDD" id="cd03294">
    <property type="entry name" value="ABC_Pro_Gly_Betaine"/>
    <property type="match status" value="1"/>
</dbReference>
<evidence type="ECO:0000256" key="2">
    <source>
        <dbReference type="ARBA" id="ARBA00022448"/>
    </source>
</evidence>
<dbReference type="GO" id="GO:0016020">
    <property type="term" value="C:membrane"/>
    <property type="evidence" value="ECO:0007669"/>
    <property type="project" value="InterPro"/>
</dbReference>